<name>A0AA45BWU5_XANCM</name>
<proteinExistence type="predicted"/>
<dbReference type="AlphaFoldDB" id="A0AA45BWU5"/>
<evidence type="ECO:0000313" key="1">
    <source>
        <dbReference type="EMBL" id="PUE94133.1"/>
    </source>
</evidence>
<dbReference type="EMBL" id="PYJH01000015">
    <property type="protein sequence ID" value="PUE94133.1"/>
    <property type="molecule type" value="Genomic_DNA"/>
</dbReference>
<evidence type="ECO:0000313" key="2">
    <source>
        <dbReference type="Proteomes" id="UP000251513"/>
    </source>
</evidence>
<reference evidence="1 2" key="1">
    <citation type="submission" date="2018-03" db="EMBL/GenBank/DDBJ databases">
        <title>Sequencing of reference strains of Xanthomonas.</title>
        <authorList>
            <person name="Studholme D.J."/>
            <person name="Vicente J."/>
            <person name="Sarris P."/>
        </authorList>
    </citation>
    <scope>NUCLEOTIDE SEQUENCE [LARGE SCALE GENOMIC DNA]</scope>
    <source>
        <strain evidence="1 2">WHRI 5232</strain>
    </source>
</reference>
<accession>A0AA45BWU5</accession>
<organism evidence="1 2">
    <name type="scientific">Xanthomonas campestris pv. malvacearum</name>
    <dbReference type="NCBI Taxonomy" id="86040"/>
    <lineage>
        <taxon>Bacteria</taxon>
        <taxon>Pseudomonadati</taxon>
        <taxon>Pseudomonadota</taxon>
        <taxon>Gammaproteobacteria</taxon>
        <taxon>Lysobacterales</taxon>
        <taxon>Lysobacteraceae</taxon>
        <taxon>Xanthomonas</taxon>
    </lineage>
</organism>
<sequence length="72" mass="7469">MPGDRSRHVSAALIARGASAEYDNGRTRDGCGRVECLLRCDADGASANRRVAMTRGSAPERIAGALPLLSAA</sequence>
<dbReference type="Proteomes" id="UP000251513">
    <property type="component" value="Unassembled WGS sequence"/>
</dbReference>
<protein>
    <submittedName>
        <fullName evidence="1">Uncharacterized protein</fullName>
    </submittedName>
</protein>
<comment type="caution">
    <text evidence="1">The sequence shown here is derived from an EMBL/GenBank/DDBJ whole genome shotgun (WGS) entry which is preliminary data.</text>
</comment>
<gene>
    <name evidence="1" type="ORF">C7T86_09320</name>
</gene>